<dbReference type="SUPFAM" id="SSF51556">
    <property type="entry name" value="Metallo-dependent hydrolases"/>
    <property type="match status" value="1"/>
</dbReference>
<evidence type="ECO:0000256" key="1">
    <source>
        <dbReference type="ARBA" id="ARBA00001165"/>
    </source>
</evidence>
<protein>
    <recommendedName>
        <fullName evidence="5 7">Uronate isomerase</fullName>
        <ecNumber evidence="4 7">5.3.1.12</ecNumber>
    </recommendedName>
    <alternativeName>
        <fullName evidence="7">Glucuronate isomerase</fullName>
    </alternativeName>
    <alternativeName>
        <fullName evidence="7">Uronic isomerase</fullName>
    </alternativeName>
</protein>
<dbReference type="PANTHER" id="PTHR30068">
    <property type="entry name" value="URONATE ISOMERASE"/>
    <property type="match status" value="1"/>
</dbReference>
<evidence type="ECO:0000256" key="6">
    <source>
        <dbReference type="ARBA" id="ARBA00023235"/>
    </source>
</evidence>
<evidence type="ECO:0000256" key="3">
    <source>
        <dbReference type="ARBA" id="ARBA00008397"/>
    </source>
</evidence>
<evidence type="ECO:0000313" key="9">
    <source>
        <dbReference type="Proteomes" id="UP000199488"/>
    </source>
</evidence>
<dbReference type="GO" id="GO:0019698">
    <property type="term" value="P:D-galacturonate catabolic process"/>
    <property type="evidence" value="ECO:0007669"/>
    <property type="project" value="TreeGrafter"/>
</dbReference>
<organism evidence="8 9">
    <name type="scientific">Marinococcus luteus</name>
    <dbReference type="NCBI Taxonomy" id="1122204"/>
    <lineage>
        <taxon>Bacteria</taxon>
        <taxon>Bacillati</taxon>
        <taxon>Bacillota</taxon>
        <taxon>Bacilli</taxon>
        <taxon>Bacillales</taxon>
        <taxon>Bacillaceae</taxon>
        <taxon>Marinococcus</taxon>
    </lineage>
</organism>
<dbReference type="Proteomes" id="UP000199488">
    <property type="component" value="Unassembled WGS sequence"/>
</dbReference>
<dbReference type="EMBL" id="FNNC01000001">
    <property type="protein sequence ID" value="SDW09298.1"/>
    <property type="molecule type" value="Genomic_DNA"/>
</dbReference>
<evidence type="ECO:0000313" key="8">
    <source>
        <dbReference type="EMBL" id="SDW09298.1"/>
    </source>
</evidence>
<keyword evidence="9" id="KW-1185">Reference proteome</keyword>
<dbReference type="STRING" id="1122204.SAMN05421781_0420"/>
<accession>A0A1H2QQX6</accession>
<gene>
    <name evidence="7" type="primary">uxaC</name>
    <name evidence="8" type="ORF">SAMN05421781_0420</name>
</gene>
<dbReference type="PANTHER" id="PTHR30068:SF4">
    <property type="entry name" value="URONATE ISOMERASE"/>
    <property type="match status" value="1"/>
</dbReference>
<dbReference type="InterPro" id="IPR032466">
    <property type="entry name" value="Metal_Hydrolase"/>
</dbReference>
<dbReference type="GO" id="GO:0008880">
    <property type="term" value="F:glucuronate isomerase activity"/>
    <property type="evidence" value="ECO:0007669"/>
    <property type="project" value="UniProtKB-UniRule"/>
</dbReference>
<dbReference type="Pfam" id="PF02614">
    <property type="entry name" value="UxaC"/>
    <property type="match status" value="1"/>
</dbReference>
<dbReference type="InterPro" id="IPR003766">
    <property type="entry name" value="Uronate_isomerase"/>
</dbReference>
<dbReference type="OrthoDB" id="9766564at2"/>
<name>A0A1H2QQX6_9BACI</name>
<reference evidence="8 9" key="1">
    <citation type="submission" date="2016-10" db="EMBL/GenBank/DDBJ databases">
        <authorList>
            <person name="de Groot N.N."/>
        </authorList>
    </citation>
    <scope>NUCLEOTIDE SEQUENCE [LARGE SCALE GENOMIC DNA]</scope>
    <source>
        <strain evidence="8 9">DSM 23126</strain>
    </source>
</reference>
<dbReference type="NCBIfam" id="NF002794">
    <property type="entry name" value="PRK02925.1"/>
    <property type="match status" value="1"/>
</dbReference>
<comment type="catalytic activity">
    <reaction evidence="1 7">
        <text>D-glucuronate = D-fructuronate</text>
        <dbReference type="Rhea" id="RHEA:13049"/>
        <dbReference type="ChEBI" id="CHEBI:58720"/>
        <dbReference type="ChEBI" id="CHEBI:59863"/>
        <dbReference type="EC" id="5.3.1.12"/>
    </reaction>
</comment>
<dbReference type="Gene3D" id="1.10.2020.10">
    <property type="entry name" value="uronate isomerase, domain 2, chain A"/>
    <property type="match status" value="1"/>
</dbReference>
<evidence type="ECO:0000256" key="7">
    <source>
        <dbReference type="HAMAP-Rule" id="MF_00675"/>
    </source>
</evidence>
<evidence type="ECO:0000256" key="4">
    <source>
        <dbReference type="ARBA" id="ARBA00012546"/>
    </source>
</evidence>
<dbReference type="Gene3D" id="3.20.20.140">
    <property type="entry name" value="Metal-dependent hydrolases"/>
    <property type="match status" value="1"/>
</dbReference>
<sequence length="465" mass="52530">MTAFIHEDFLLQSQVARTLYHDYAKHLPLIDYHNHLPPGEILEDKNFDNLAGIWLSGDHYKWRAMRANGIAEEYITGNKSDYEKFLAWAETVPNTLGNPLYHWTHLELSSYFGIDTLLNKDTAEDIWKETREKLQSPEFSTQSLLRKDNVVFLGTTDDPADALTTHEQLGRSSLPFDVSPSYRPDQALHLEKDSFPSWVGQLAGLTEKSISSYGELLAALNERIEAFDALGTRSSDHGLTEMVYEPASEAEAAAVFQKRMNGEAVTAEEAAKYKTYTLLHLAERYAAKEWVMQLHLHPLRNTNTKMFQKLGGDSGFDAIHDQLPARPLAAFLDQLEQNGGLPKTVLYSVNANNNNTLAAIAGSFQNSEIPGKVQVGTAWWFNDHIDGMESQMTSLANIGLISNFIGMLTDSRSFLSFSRHEYFRRILCNLIGTWVEEGKAPHDLKLLSTYVENICYYNAKKYFSI</sequence>
<dbReference type="UniPathway" id="UPA00246"/>
<comment type="similarity">
    <text evidence="3 7">Belongs to the metallo-dependent hydrolases superfamily. Uronate isomerase family.</text>
</comment>
<comment type="catalytic activity">
    <reaction evidence="7">
        <text>aldehydo-D-galacturonate = keto-D-tagaturonate</text>
        <dbReference type="Rhea" id="RHEA:27702"/>
        <dbReference type="ChEBI" id="CHEBI:12952"/>
        <dbReference type="ChEBI" id="CHEBI:17886"/>
    </reaction>
</comment>
<evidence type="ECO:0000256" key="2">
    <source>
        <dbReference type="ARBA" id="ARBA00004892"/>
    </source>
</evidence>
<keyword evidence="6 7" id="KW-0413">Isomerase</keyword>
<dbReference type="GO" id="GO:0042840">
    <property type="term" value="P:D-glucuronate catabolic process"/>
    <property type="evidence" value="ECO:0007669"/>
    <property type="project" value="TreeGrafter"/>
</dbReference>
<comment type="pathway">
    <text evidence="2 7">Carbohydrate metabolism; pentose and glucuronate interconversion.</text>
</comment>
<evidence type="ECO:0000256" key="5">
    <source>
        <dbReference type="ARBA" id="ARBA00020555"/>
    </source>
</evidence>
<proteinExistence type="inferred from homology"/>
<dbReference type="AlphaFoldDB" id="A0A1H2QQX6"/>
<dbReference type="RefSeq" id="WP_091610560.1">
    <property type="nucleotide sequence ID" value="NZ_FNNC01000001.1"/>
</dbReference>
<dbReference type="EC" id="5.3.1.12" evidence="4 7"/>
<dbReference type="HAMAP" id="MF_00675">
    <property type="entry name" value="UxaC"/>
    <property type="match status" value="1"/>
</dbReference>